<gene>
    <name evidence="1" type="ORF">BV22DRAFT_192367</name>
</gene>
<evidence type="ECO:0000313" key="1">
    <source>
        <dbReference type="EMBL" id="KAH7928577.1"/>
    </source>
</evidence>
<dbReference type="Proteomes" id="UP000790709">
    <property type="component" value="Unassembled WGS sequence"/>
</dbReference>
<dbReference type="EMBL" id="MU266351">
    <property type="protein sequence ID" value="KAH7928577.1"/>
    <property type="molecule type" value="Genomic_DNA"/>
</dbReference>
<keyword evidence="2" id="KW-1185">Reference proteome</keyword>
<comment type="caution">
    <text evidence="1">The sequence shown here is derived from an EMBL/GenBank/DDBJ whole genome shotgun (WGS) entry which is preliminary data.</text>
</comment>
<name>A0ACB8BUQ7_9AGAM</name>
<sequence>MLLFTRTIANLSSCGIRMLLLSGLRVCTLPVVVMSSAVAVYTDFPHSFCASLRTGDICGPLEGVSLMANKYPHFNICDYSRKVERRPHVFGNTFTFIIHRRRSTVTTKALHCAHHTHVLSCQLHYGIVHLPSRLNHVDAAHSRTRTTEVAPGHDVLWI</sequence>
<protein>
    <submittedName>
        <fullName evidence="1">Uncharacterized protein</fullName>
    </submittedName>
</protein>
<accession>A0ACB8BUQ7</accession>
<proteinExistence type="predicted"/>
<organism evidence="1 2">
    <name type="scientific">Leucogyrophana mollusca</name>
    <dbReference type="NCBI Taxonomy" id="85980"/>
    <lineage>
        <taxon>Eukaryota</taxon>
        <taxon>Fungi</taxon>
        <taxon>Dikarya</taxon>
        <taxon>Basidiomycota</taxon>
        <taxon>Agaricomycotina</taxon>
        <taxon>Agaricomycetes</taxon>
        <taxon>Agaricomycetidae</taxon>
        <taxon>Boletales</taxon>
        <taxon>Boletales incertae sedis</taxon>
        <taxon>Leucogyrophana</taxon>
    </lineage>
</organism>
<reference evidence="1" key="1">
    <citation type="journal article" date="2021" name="New Phytol.">
        <title>Evolutionary innovations through gain and loss of genes in the ectomycorrhizal Boletales.</title>
        <authorList>
            <person name="Wu G."/>
            <person name="Miyauchi S."/>
            <person name="Morin E."/>
            <person name="Kuo A."/>
            <person name="Drula E."/>
            <person name="Varga T."/>
            <person name="Kohler A."/>
            <person name="Feng B."/>
            <person name="Cao Y."/>
            <person name="Lipzen A."/>
            <person name="Daum C."/>
            <person name="Hundley H."/>
            <person name="Pangilinan J."/>
            <person name="Johnson J."/>
            <person name="Barry K."/>
            <person name="LaButti K."/>
            <person name="Ng V."/>
            <person name="Ahrendt S."/>
            <person name="Min B."/>
            <person name="Choi I.G."/>
            <person name="Park H."/>
            <person name="Plett J.M."/>
            <person name="Magnuson J."/>
            <person name="Spatafora J.W."/>
            <person name="Nagy L.G."/>
            <person name="Henrissat B."/>
            <person name="Grigoriev I.V."/>
            <person name="Yang Z.L."/>
            <person name="Xu J."/>
            <person name="Martin F.M."/>
        </authorList>
    </citation>
    <scope>NUCLEOTIDE SEQUENCE</scope>
    <source>
        <strain evidence="1">KUC20120723A-06</strain>
    </source>
</reference>
<evidence type="ECO:0000313" key="2">
    <source>
        <dbReference type="Proteomes" id="UP000790709"/>
    </source>
</evidence>